<reference evidence="3" key="1">
    <citation type="submission" date="2016-10" db="EMBL/GenBank/DDBJ databases">
        <authorList>
            <person name="Varghese N."/>
            <person name="Submissions S."/>
        </authorList>
    </citation>
    <scope>NUCLEOTIDE SEQUENCE [LARGE SCALE GENOMIC DNA]</scope>
    <source>
        <strain evidence="3">IBRC-M 10761</strain>
    </source>
</reference>
<feature type="transmembrane region" description="Helical" evidence="1">
    <location>
        <begin position="6"/>
        <end position="27"/>
    </location>
</feature>
<keyword evidence="1" id="KW-1133">Transmembrane helix</keyword>
<dbReference type="EMBL" id="FNZH01000011">
    <property type="protein sequence ID" value="SEJ75747.1"/>
    <property type="molecule type" value="Genomic_DNA"/>
</dbReference>
<evidence type="ECO:0008006" key="4">
    <source>
        <dbReference type="Google" id="ProtNLM"/>
    </source>
</evidence>
<gene>
    <name evidence="2" type="ORF">SAMN05192553_11188</name>
</gene>
<evidence type="ECO:0000313" key="2">
    <source>
        <dbReference type="EMBL" id="SEJ75747.1"/>
    </source>
</evidence>
<dbReference type="Proteomes" id="UP000199403">
    <property type="component" value="Unassembled WGS sequence"/>
</dbReference>
<evidence type="ECO:0000256" key="1">
    <source>
        <dbReference type="SAM" id="Phobius"/>
    </source>
</evidence>
<accession>A0A1H7BHF4</accession>
<dbReference type="RefSeq" id="WP_092178598.1">
    <property type="nucleotide sequence ID" value="NZ_FNZH01000011.1"/>
</dbReference>
<evidence type="ECO:0000313" key="3">
    <source>
        <dbReference type="Proteomes" id="UP000199403"/>
    </source>
</evidence>
<dbReference type="AlphaFoldDB" id="A0A1H7BHF4"/>
<keyword evidence="3" id="KW-1185">Reference proteome</keyword>
<proteinExistence type="predicted"/>
<keyword evidence="1" id="KW-0812">Transmembrane</keyword>
<protein>
    <recommendedName>
        <fullName evidence="4">Beta-lactamase-inhibitor-like, PepSY-like</fullName>
    </recommendedName>
</protein>
<dbReference type="OrthoDB" id="840370at2"/>
<name>A0A1H7BHF4_9BACT</name>
<organism evidence="2 3">
    <name type="scientific">Cyclobacterium xiamenense</name>
    <dbReference type="NCBI Taxonomy" id="1297121"/>
    <lineage>
        <taxon>Bacteria</taxon>
        <taxon>Pseudomonadati</taxon>
        <taxon>Bacteroidota</taxon>
        <taxon>Cytophagia</taxon>
        <taxon>Cytophagales</taxon>
        <taxon>Cyclobacteriaceae</taxon>
        <taxon>Cyclobacterium</taxon>
    </lineage>
</organism>
<keyword evidence="1" id="KW-0472">Membrane</keyword>
<sequence length="116" mass="13089">MKQQVIFRIGLLSVPVLVILVLLSGMLKTNTPAGNQKEQQRVYISDEADTLTIAAEDLPASVKNVIQTDSLINDLKITAVRKISQKNDNYYDVWFLDSDNFNIMVVYNKDGMIINQ</sequence>